<keyword evidence="2" id="KW-1185">Reference proteome</keyword>
<reference evidence="1" key="2">
    <citation type="submission" date="2018-05" db="EMBL/GenBank/DDBJ databases">
        <title>OmerRS3 (Oryza meridionalis Reference Sequence Version 3).</title>
        <authorList>
            <person name="Zhang J."/>
            <person name="Kudrna D."/>
            <person name="Lee S."/>
            <person name="Talag J."/>
            <person name="Welchert J."/>
            <person name="Wing R.A."/>
        </authorList>
    </citation>
    <scope>NUCLEOTIDE SEQUENCE [LARGE SCALE GENOMIC DNA]</scope>
    <source>
        <strain evidence="1">cv. OR44</strain>
    </source>
</reference>
<sequence>MDRIKLL</sequence>
<organism evidence="1">
    <name type="scientific">Oryza meridionalis</name>
    <dbReference type="NCBI Taxonomy" id="40149"/>
    <lineage>
        <taxon>Eukaryota</taxon>
        <taxon>Viridiplantae</taxon>
        <taxon>Streptophyta</taxon>
        <taxon>Embryophyta</taxon>
        <taxon>Tracheophyta</taxon>
        <taxon>Spermatophyta</taxon>
        <taxon>Magnoliopsida</taxon>
        <taxon>Liliopsida</taxon>
        <taxon>Poales</taxon>
        <taxon>Poaceae</taxon>
        <taxon>BOP clade</taxon>
        <taxon>Oryzoideae</taxon>
        <taxon>Oryzeae</taxon>
        <taxon>Oryzinae</taxon>
        <taxon>Oryza</taxon>
    </lineage>
</organism>
<evidence type="ECO:0000313" key="1">
    <source>
        <dbReference type="EnsemblPlants" id="OMERI10G11060.1"/>
    </source>
</evidence>
<proteinExistence type="predicted"/>
<dbReference type="Gramene" id="OMERI10G11060.1">
    <property type="protein sequence ID" value="OMERI10G11060.1"/>
    <property type="gene ID" value="OMERI10G11060"/>
</dbReference>
<dbReference type="EnsemblPlants" id="OMERI10G11060.1">
    <property type="protein sequence ID" value="OMERI10G11060.1"/>
    <property type="gene ID" value="OMERI10G11060"/>
</dbReference>
<dbReference type="Proteomes" id="UP000008021">
    <property type="component" value="Chromosome 10"/>
</dbReference>
<accession>A0A1Y8Z588</accession>
<reference evidence="1" key="1">
    <citation type="submission" date="2017-06" db="UniProtKB">
        <authorList>
            <consortium name="EnsemblPlants"/>
        </authorList>
    </citation>
    <scope>IDENTIFICATION</scope>
</reference>
<protein>
    <submittedName>
        <fullName evidence="1">Uncharacterized protein</fullName>
    </submittedName>
</protein>
<evidence type="ECO:0000313" key="2">
    <source>
        <dbReference type="Proteomes" id="UP000008021"/>
    </source>
</evidence>
<name>A0A1Y8Z588_9ORYZ</name>